<evidence type="ECO:0000313" key="12">
    <source>
        <dbReference type="EMBL" id="CCB88765.1"/>
    </source>
</evidence>
<evidence type="ECO:0000256" key="6">
    <source>
        <dbReference type="ARBA" id="ARBA00022842"/>
    </source>
</evidence>
<dbReference type="NCBIfam" id="NF003933">
    <property type="entry name" value="PRK05444.2-2"/>
    <property type="match status" value="1"/>
</dbReference>
<dbReference type="InterPro" id="IPR009014">
    <property type="entry name" value="Transketo_C/PFOR_II"/>
</dbReference>
<dbReference type="EC" id="2.2.1.7" evidence="10"/>
<dbReference type="PANTHER" id="PTHR43322:SF5">
    <property type="entry name" value="1-DEOXY-D-XYLULOSE-5-PHOSPHATE SYNTHASE, CHLOROPLASTIC"/>
    <property type="match status" value="1"/>
</dbReference>
<dbReference type="InterPro" id="IPR049557">
    <property type="entry name" value="Transketolase_CS"/>
</dbReference>
<evidence type="ECO:0000256" key="1">
    <source>
        <dbReference type="ARBA" id="ARBA00004980"/>
    </source>
</evidence>
<feature type="binding site" evidence="10">
    <location>
        <position position="368"/>
    </location>
    <ligand>
        <name>thiamine diphosphate</name>
        <dbReference type="ChEBI" id="CHEBI:58937"/>
    </ligand>
</feature>
<evidence type="ECO:0000256" key="5">
    <source>
        <dbReference type="ARBA" id="ARBA00022723"/>
    </source>
</evidence>
<dbReference type="Pfam" id="PF02779">
    <property type="entry name" value="Transket_pyr"/>
    <property type="match status" value="1"/>
</dbReference>
<evidence type="ECO:0000256" key="3">
    <source>
        <dbReference type="ARBA" id="ARBA00011738"/>
    </source>
</evidence>
<keyword evidence="13" id="KW-1185">Reference proteome</keyword>
<dbReference type="SUPFAM" id="SSF52518">
    <property type="entry name" value="Thiamin diphosphate-binding fold (THDP-binding)"/>
    <property type="match status" value="2"/>
</dbReference>
<comment type="function">
    <text evidence="10">Catalyzes the acyloin condensation reaction between C atoms 2 and 3 of pyruvate and glyceraldehyde 3-phosphate to yield 1-deoxy-D-xylulose-5-phosphate (DXP).</text>
</comment>
<keyword evidence="7 10" id="KW-0784">Thiamine biosynthesis</keyword>
<dbReference type="GO" id="GO:0008661">
    <property type="term" value="F:1-deoxy-D-xylulose-5-phosphate synthase activity"/>
    <property type="evidence" value="ECO:0007669"/>
    <property type="project" value="UniProtKB-UniRule"/>
</dbReference>
<comment type="cofactor">
    <cofactor evidence="10">
        <name>Mg(2+)</name>
        <dbReference type="ChEBI" id="CHEBI:18420"/>
    </cofactor>
    <text evidence="10">Binds 1 Mg(2+) ion per subunit.</text>
</comment>
<dbReference type="PROSITE" id="PS00801">
    <property type="entry name" value="TRANSKETOLASE_1"/>
    <property type="match status" value="1"/>
</dbReference>
<feature type="binding site" evidence="10">
    <location>
        <position position="146"/>
    </location>
    <ligand>
        <name>Mg(2+)</name>
        <dbReference type="ChEBI" id="CHEBI:18420"/>
    </ligand>
</feature>
<comment type="catalytic activity">
    <reaction evidence="10">
        <text>D-glyceraldehyde 3-phosphate + pyruvate + H(+) = 1-deoxy-D-xylulose 5-phosphate + CO2</text>
        <dbReference type="Rhea" id="RHEA:12605"/>
        <dbReference type="ChEBI" id="CHEBI:15361"/>
        <dbReference type="ChEBI" id="CHEBI:15378"/>
        <dbReference type="ChEBI" id="CHEBI:16526"/>
        <dbReference type="ChEBI" id="CHEBI:57792"/>
        <dbReference type="ChEBI" id="CHEBI:59776"/>
        <dbReference type="EC" id="2.2.1.7"/>
    </reaction>
</comment>
<keyword evidence="8 10" id="KW-0786">Thiamine pyrophosphate</keyword>
<dbReference type="KEGG" id="sng:SNE_A08880"/>
<dbReference type="GO" id="GO:0030976">
    <property type="term" value="F:thiamine pyrophosphate binding"/>
    <property type="evidence" value="ECO:0007669"/>
    <property type="project" value="UniProtKB-UniRule"/>
</dbReference>
<evidence type="ECO:0000313" key="13">
    <source>
        <dbReference type="Proteomes" id="UP000000496"/>
    </source>
</evidence>
<feature type="domain" description="Transketolase-like pyrimidine-binding" evidence="11">
    <location>
        <begin position="317"/>
        <end position="481"/>
    </location>
</feature>
<dbReference type="GO" id="GO:0009228">
    <property type="term" value="P:thiamine biosynthetic process"/>
    <property type="evidence" value="ECO:0007669"/>
    <property type="project" value="UniProtKB-UniRule"/>
</dbReference>
<dbReference type="InterPro" id="IPR005475">
    <property type="entry name" value="Transketolase-like_Pyr-bd"/>
</dbReference>
<evidence type="ECO:0000256" key="8">
    <source>
        <dbReference type="ARBA" id="ARBA00023052"/>
    </source>
</evidence>
<evidence type="ECO:0000256" key="9">
    <source>
        <dbReference type="ARBA" id="ARBA00023229"/>
    </source>
</evidence>
<organism evidence="12 13">
    <name type="scientific">Simkania negevensis (strain ATCC VR-1471 / DSM 27360 / Z)</name>
    <dbReference type="NCBI Taxonomy" id="331113"/>
    <lineage>
        <taxon>Bacteria</taxon>
        <taxon>Pseudomonadati</taxon>
        <taxon>Chlamydiota</taxon>
        <taxon>Chlamydiia</taxon>
        <taxon>Parachlamydiales</taxon>
        <taxon>Simkaniaceae</taxon>
        <taxon>Simkania</taxon>
    </lineage>
</organism>
<feature type="binding site" evidence="10">
    <location>
        <position position="175"/>
    </location>
    <ligand>
        <name>thiamine diphosphate</name>
        <dbReference type="ChEBI" id="CHEBI:58937"/>
    </ligand>
</feature>
<comment type="subunit">
    <text evidence="3 10">Homodimer.</text>
</comment>
<comment type="cofactor">
    <cofactor evidence="10">
        <name>thiamine diphosphate</name>
        <dbReference type="ChEBI" id="CHEBI:58937"/>
    </cofactor>
    <text evidence="10">Binds 1 thiamine pyrophosphate per subunit.</text>
</comment>
<proteinExistence type="inferred from homology"/>
<feature type="binding site" evidence="10">
    <location>
        <position position="175"/>
    </location>
    <ligand>
        <name>Mg(2+)</name>
        <dbReference type="ChEBI" id="CHEBI:18420"/>
    </ligand>
</feature>
<dbReference type="SMART" id="SM00861">
    <property type="entry name" value="Transket_pyr"/>
    <property type="match status" value="1"/>
</dbReference>
<gene>
    <name evidence="10 12" type="primary">dxs</name>
    <name evidence="12" type="ordered locus">SNE_A08880</name>
</gene>
<name>F8L7N2_SIMNZ</name>
<dbReference type="Pfam" id="PF13292">
    <property type="entry name" value="DXP_synthase_N"/>
    <property type="match status" value="1"/>
</dbReference>
<reference evidence="12 13" key="1">
    <citation type="journal article" date="2011" name="Mol. Biol. Evol.">
        <title>Unity in variety--the pan-genome of the Chlamydiae.</title>
        <authorList>
            <person name="Collingro A."/>
            <person name="Tischler P."/>
            <person name="Weinmaier T."/>
            <person name="Penz T."/>
            <person name="Heinz E."/>
            <person name="Brunham R.C."/>
            <person name="Read T.D."/>
            <person name="Bavoil P.M."/>
            <person name="Sachse K."/>
            <person name="Kahane S."/>
            <person name="Friedman M.G."/>
            <person name="Rattei T."/>
            <person name="Myers G.S."/>
            <person name="Horn M."/>
        </authorList>
    </citation>
    <scope>NUCLEOTIDE SEQUENCE [LARGE SCALE GENOMIC DNA]</scope>
    <source>
        <strain evidence="13">ATCC VR-1471 / Z</strain>
    </source>
</reference>
<dbReference type="FunFam" id="3.40.50.920:FF:000002">
    <property type="entry name" value="1-deoxy-D-xylulose-5-phosphate synthase"/>
    <property type="match status" value="1"/>
</dbReference>
<dbReference type="AlphaFoldDB" id="F8L7N2"/>
<dbReference type="CDD" id="cd07033">
    <property type="entry name" value="TPP_PYR_DXS_TK_like"/>
    <property type="match status" value="1"/>
</dbReference>
<dbReference type="Gene3D" id="3.40.50.920">
    <property type="match status" value="1"/>
</dbReference>
<feature type="binding site" evidence="10">
    <location>
        <begin position="115"/>
        <end position="117"/>
    </location>
    <ligand>
        <name>thiamine diphosphate</name>
        <dbReference type="ChEBI" id="CHEBI:58937"/>
    </ligand>
</feature>
<dbReference type="Pfam" id="PF02780">
    <property type="entry name" value="Transketolase_C"/>
    <property type="match status" value="1"/>
</dbReference>
<dbReference type="GO" id="GO:0019288">
    <property type="term" value="P:isopentenyl diphosphate biosynthetic process, methylerythritol 4-phosphate pathway"/>
    <property type="evidence" value="ECO:0007669"/>
    <property type="project" value="TreeGrafter"/>
</dbReference>
<accession>F8L7N2</accession>
<dbReference type="eggNOG" id="COG1154">
    <property type="taxonomic scope" value="Bacteria"/>
</dbReference>
<dbReference type="HOGENOM" id="CLU_009227_1_4_0"/>
<dbReference type="GO" id="GO:0016114">
    <property type="term" value="P:terpenoid biosynthetic process"/>
    <property type="evidence" value="ECO:0007669"/>
    <property type="project" value="UniProtKB-UniRule"/>
</dbReference>
<dbReference type="UniPathway" id="UPA00064">
    <property type="reaction ID" value="UER00091"/>
</dbReference>
<keyword evidence="5 10" id="KW-0479">Metal-binding</keyword>
<dbReference type="NCBIfam" id="TIGR00204">
    <property type="entry name" value="dxs"/>
    <property type="match status" value="1"/>
</dbReference>
<keyword evidence="9 10" id="KW-0414">Isoprene biosynthesis</keyword>
<feature type="binding site" evidence="10">
    <location>
        <begin position="147"/>
        <end position="148"/>
    </location>
    <ligand>
        <name>thiamine diphosphate</name>
        <dbReference type="ChEBI" id="CHEBI:58937"/>
    </ligand>
</feature>
<protein>
    <recommendedName>
        <fullName evidence="10">1-deoxy-D-xylulose-5-phosphate synthase</fullName>
        <ecNumber evidence="10">2.2.1.7</ecNumber>
    </recommendedName>
    <alternativeName>
        <fullName evidence="10">1-deoxyxylulose-5-phosphate synthase</fullName>
        <shortName evidence="10">DXP synthase</shortName>
        <shortName evidence="10">DXPS</shortName>
    </alternativeName>
</protein>
<dbReference type="PANTHER" id="PTHR43322">
    <property type="entry name" value="1-D-DEOXYXYLULOSE 5-PHOSPHATE SYNTHASE-RELATED"/>
    <property type="match status" value="1"/>
</dbReference>
<dbReference type="HAMAP" id="MF_00315">
    <property type="entry name" value="DXP_synth"/>
    <property type="match status" value="1"/>
</dbReference>
<comment type="similarity">
    <text evidence="2 10">Belongs to the transketolase family. DXPS subfamily.</text>
</comment>
<dbReference type="GO" id="GO:0005829">
    <property type="term" value="C:cytosol"/>
    <property type="evidence" value="ECO:0007669"/>
    <property type="project" value="TreeGrafter"/>
</dbReference>
<comment type="caution">
    <text evidence="10">Lacks conserved residue(s) required for the propagation of feature annotation.</text>
</comment>
<dbReference type="SUPFAM" id="SSF52922">
    <property type="entry name" value="TK C-terminal domain-like"/>
    <property type="match status" value="1"/>
</dbReference>
<dbReference type="RefSeq" id="WP_013943232.1">
    <property type="nucleotide sequence ID" value="NC_015713.1"/>
</dbReference>
<dbReference type="STRING" id="331113.SNE_A08880"/>
<dbReference type="InterPro" id="IPR005477">
    <property type="entry name" value="Dxylulose-5-P_synthase"/>
</dbReference>
<dbReference type="Proteomes" id="UP000000496">
    <property type="component" value="Chromosome gsn.131"/>
</dbReference>
<dbReference type="Gene3D" id="3.40.50.970">
    <property type="match status" value="2"/>
</dbReference>
<dbReference type="InterPro" id="IPR029061">
    <property type="entry name" value="THDP-binding"/>
</dbReference>
<evidence type="ECO:0000256" key="10">
    <source>
        <dbReference type="HAMAP-Rule" id="MF_00315"/>
    </source>
</evidence>
<sequence length="630" mass="69344">MIPLLEQIAHPQDLKKLSIPELKDLAHQIRLRIMDVLSVNGGHLSSNLGIVELTIALHKVFNSPADKLIFDVGHQSYPHKILTGRNPRFHTIRQTEGVCGFTHPEESVHDHFYAGHAGNALSLSLGLAKNRELRGENYHILPILGDAALTCGLTLEAMNNIPKKLKKLIVVLNDNAMAIAKNVGAVTNILSRFFNSPTANHIYDELTEIISKIPGYGEALAEQGNRMKESMKNLISTAPFFEQFGLNYVGPIDGHDIKKLIDTLEALKDQDRPTLVHVLTVKGQGMKNAIQHPTPYHGAKPFDRKTGEFRLSKDPKPTFPKVFGNHVLKLAEEDPSVVAVTPAMPVGSCLDAFMKRYPDRCIDVGIAEGHSVSYAGGMSHGGKLKVIACVYSTFLQRAFDNIYHDVCVQKAPVIFAIDRAGLAVGDGVTAQGLYDIAFLNAMPNMVITQPRNGKMLKALLESAFDWNLPTAIRYPNLKTEDEDVPIEKVPFGKGEILKQGKDITIIALGHMVDIALKARELLLAEDIDATVIDPIFVKPLDKELFRSQFAHSRGVVTVEEHALQGGLGSIINSFIVQEGFTDLLVWNIGVPDEFVQHGSHEDLLKMVGITPEAIVKQVLRAFSEQTVKVE</sequence>
<comment type="pathway">
    <text evidence="1 10">Metabolic intermediate biosynthesis; 1-deoxy-D-xylulose 5-phosphate biosynthesis; 1-deoxy-D-xylulose 5-phosphate from D-glyceraldehyde 3-phosphate and pyruvate: step 1/1.</text>
</comment>
<dbReference type="GO" id="GO:0000287">
    <property type="term" value="F:magnesium ion binding"/>
    <property type="evidence" value="ECO:0007669"/>
    <property type="project" value="UniProtKB-UniRule"/>
</dbReference>
<dbReference type="EMBL" id="FR872582">
    <property type="protein sequence ID" value="CCB88765.1"/>
    <property type="molecule type" value="Genomic_DNA"/>
</dbReference>
<feature type="binding site" evidence="10">
    <location>
        <position position="74"/>
    </location>
    <ligand>
        <name>thiamine diphosphate</name>
        <dbReference type="ChEBI" id="CHEBI:58937"/>
    </ligand>
</feature>
<evidence type="ECO:0000256" key="7">
    <source>
        <dbReference type="ARBA" id="ARBA00022977"/>
    </source>
</evidence>
<evidence type="ECO:0000256" key="2">
    <source>
        <dbReference type="ARBA" id="ARBA00011081"/>
    </source>
</evidence>
<dbReference type="InterPro" id="IPR033248">
    <property type="entry name" value="Transketolase_C"/>
</dbReference>
<keyword evidence="4 10" id="KW-0808">Transferase</keyword>
<dbReference type="CDD" id="cd02007">
    <property type="entry name" value="TPP_DXS"/>
    <property type="match status" value="1"/>
</dbReference>
<evidence type="ECO:0000256" key="4">
    <source>
        <dbReference type="ARBA" id="ARBA00022679"/>
    </source>
</evidence>
<keyword evidence="6 10" id="KW-0460">Magnesium</keyword>
<evidence type="ECO:0000259" key="11">
    <source>
        <dbReference type="SMART" id="SM00861"/>
    </source>
</evidence>